<evidence type="ECO:0000313" key="7">
    <source>
        <dbReference type="Proteomes" id="UP000515976"/>
    </source>
</evidence>
<protein>
    <submittedName>
        <fullName evidence="6">TetR family transcriptional regulator</fullName>
    </submittedName>
</protein>
<dbReference type="InterPro" id="IPR041347">
    <property type="entry name" value="MftR_C"/>
</dbReference>
<dbReference type="GO" id="GO:0000976">
    <property type="term" value="F:transcription cis-regulatory region binding"/>
    <property type="evidence" value="ECO:0007669"/>
    <property type="project" value="TreeGrafter"/>
</dbReference>
<accession>A0A7G9R5A6</accession>
<evidence type="ECO:0000313" key="6">
    <source>
        <dbReference type="EMBL" id="QNN50781.1"/>
    </source>
</evidence>
<evidence type="ECO:0000256" key="1">
    <source>
        <dbReference type="ARBA" id="ARBA00023015"/>
    </source>
</evidence>
<dbReference type="PANTHER" id="PTHR30055:SF238">
    <property type="entry name" value="MYCOFACTOCIN BIOSYNTHESIS TRANSCRIPTIONAL REGULATOR MFTR-RELATED"/>
    <property type="match status" value="1"/>
</dbReference>
<keyword evidence="1" id="KW-0805">Transcription regulation</keyword>
<dbReference type="Pfam" id="PF17754">
    <property type="entry name" value="TetR_C_14"/>
    <property type="match status" value="1"/>
</dbReference>
<reference evidence="6 7" key="1">
    <citation type="submission" date="2020-08" db="EMBL/GenBank/DDBJ databases">
        <title>Genome sequence of Phycicoccus endophyticus JCM 31784T.</title>
        <authorList>
            <person name="Hyun D.-W."/>
            <person name="Bae J.-W."/>
        </authorList>
    </citation>
    <scope>NUCLEOTIDE SEQUENCE [LARGE SCALE GENOMIC DNA]</scope>
    <source>
        <strain evidence="6 7">JCM 31784</strain>
    </source>
</reference>
<dbReference type="Pfam" id="PF00440">
    <property type="entry name" value="TetR_N"/>
    <property type="match status" value="1"/>
</dbReference>
<evidence type="ECO:0000256" key="4">
    <source>
        <dbReference type="PROSITE-ProRule" id="PRU00335"/>
    </source>
</evidence>
<dbReference type="SUPFAM" id="SSF46689">
    <property type="entry name" value="Homeodomain-like"/>
    <property type="match status" value="1"/>
</dbReference>
<dbReference type="KEGG" id="pei:H9L10_07615"/>
<proteinExistence type="predicted"/>
<dbReference type="PRINTS" id="PR00455">
    <property type="entry name" value="HTHTETR"/>
</dbReference>
<dbReference type="GO" id="GO:0003700">
    <property type="term" value="F:DNA-binding transcription factor activity"/>
    <property type="evidence" value="ECO:0007669"/>
    <property type="project" value="TreeGrafter"/>
</dbReference>
<feature type="domain" description="HTH tetR-type" evidence="5">
    <location>
        <begin position="1"/>
        <end position="55"/>
    </location>
</feature>
<feature type="DNA-binding region" description="H-T-H motif" evidence="4">
    <location>
        <begin position="18"/>
        <end position="37"/>
    </location>
</feature>
<dbReference type="EMBL" id="CP060712">
    <property type="protein sequence ID" value="QNN50781.1"/>
    <property type="molecule type" value="Genomic_DNA"/>
</dbReference>
<dbReference type="Gene3D" id="1.10.10.60">
    <property type="entry name" value="Homeodomain-like"/>
    <property type="match status" value="1"/>
</dbReference>
<gene>
    <name evidence="6" type="ORF">H9L10_07615</name>
</gene>
<dbReference type="Proteomes" id="UP000515976">
    <property type="component" value="Chromosome"/>
</dbReference>
<dbReference type="Gene3D" id="1.10.357.10">
    <property type="entry name" value="Tetracycline Repressor, domain 2"/>
    <property type="match status" value="1"/>
</dbReference>
<keyword evidence="7" id="KW-1185">Reference proteome</keyword>
<dbReference type="AlphaFoldDB" id="A0A7G9R5A6"/>
<dbReference type="RefSeq" id="WP_166104321.1">
    <property type="nucleotide sequence ID" value="NZ_BMMY01000009.1"/>
</dbReference>
<evidence type="ECO:0000259" key="5">
    <source>
        <dbReference type="PROSITE" id="PS50977"/>
    </source>
</evidence>
<name>A0A7G9R5A6_9MICO</name>
<evidence type="ECO:0000256" key="3">
    <source>
        <dbReference type="ARBA" id="ARBA00023163"/>
    </source>
</evidence>
<evidence type="ECO:0000256" key="2">
    <source>
        <dbReference type="ARBA" id="ARBA00023125"/>
    </source>
</evidence>
<sequence>MSNTARTLVLERGYEAISVEAICSAAEISRSTFFRYFASKEDAVLTDIEEAAETLRSALSARPGDEPVWTAVHRALEPLVEQYDASPEPARPLAALTATTPALAAYQHEKHSAWRDALRPEICRRIGVDPADHTDPRPTAILAAALACLDAAITAWATTEQTTPISALLRAAMDSTRL</sequence>
<dbReference type="PROSITE" id="PS50977">
    <property type="entry name" value="HTH_TETR_2"/>
    <property type="match status" value="1"/>
</dbReference>
<dbReference type="InterPro" id="IPR009057">
    <property type="entry name" value="Homeodomain-like_sf"/>
</dbReference>
<keyword evidence="3" id="KW-0804">Transcription</keyword>
<keyword evidence="2 4" id="KW-0238">DNA-binding</keyword>
<organism evidence="6 7">
    <name type="scientific">Phycicoccus endophyticus</name>
    <dbReference type="NCBI Taxonomy" id="1690220"/>
    <lineage>
        <taxon>Bacteria</taxon>
        <taxon>Bacillati</taxon>
        <taxon>Actinomycetota</taxon>
        <taxon>Actinomycetes</taxon>
        <taxon>Micrococcales</taxon>
        <taxon>Intrasporangiaceae</taxon>
        <taxon>Phycicoccus</taxon>
    </lineage>
</organism>
<dbReference type="PANTHER" id="PTHR30055">
    <property type="entry name" value="HTH-TYPE TRANSCRIPTIONAL REGULATOR RUTR"/>
    <property type="match status" value="1"/>
</dbReference>
<dbReference type="InterPro" id="IPR050109">
    <property type="entry name" value="HTH-type_TetR-like_transc_reg"/>
</dbReference>
<dbReference type="InterPro" id="IPR001647">
    <property type="entry name" value="HTH_TetR"/>
</dbReference>